<dbReference type="Pfam" id="PF13715">
    <property type="entry name" value="CarbopepD_reg_2"/>
    <property type="match status" value="1"/>
</dbReference>
<feature type="chain" id="PRO_5045327512" evidence="9">
    <location>
        <begin position="21"/>
        <end position="1029"/>
    </location>
</feature>
<feature type="signal peptide" evidence="9">
    <location>
        <begin position="1"/>
        <end position="20"/>
    </location>
</feature>
<dbReference type="NCBIfam" id="TIGR04057">
    <property type="entry name" value="SusC_RagA_signa"/>
    <property type="match status" value="1"/>
</dbReference>
<dbReference type="PANTHER" id="PTHR30069">
    <property type="entry name" value="TONB-DEPENDENT OUTER MEMBRANE RECEPTOR"/>
    <property type="match status" value="1"/>
</dbReference>
<comment type="similarity">
    <text evidence="8">Belongs to the TonB-dependent receptor family.</text>
</comment>
<dbReference type="InterPro" id="IPR023996">
    <property type="entry name" value="TonB-dep_OMP_SusC/RagA"/>
</dbReference>
<gene>
    <name evidence="11" type="ORF">N7U62_10140</name>
</gene>
<dbReference type="InterPro" id="IPR008969">
    <property type="entry name" value="CarboxyPept-like_regulatory"/>
</dbReference>
<dbReference type="PROSITE" id="PS52016">
    <property type="entry name" value="TONB_DEPENDENT_REC_3"/>
    <property type="match status" value="1"/>
</dbReference>
<protein>
    <submittedName>
        <fullName evidence="11">SusC/RagA family TonB-linked outer membrane protein</fullName>
    </submittedName>
</protein>
<keyword evidence="2 8" id="KW-0813">Transport</keyword>
<evidence type="ECO:0000256" key="6">
    <source>
        <dbReference type="ARBA" id="ARBA00023136"/>
    </source>
</evidence>
<organism evidence="11 12">
    <name type="scientific">Reichenbachiella ulvae</name>
    <dbReference type="NCBI Taxonomy" id="2980104"/>
    <lineage>
        <taxon>Bacteria</taxon>
        <taxon>Pseudomonadati</taxon>
        <taxon>Bacteroidota</taxon>
        <taxon>Cytophagia</taxon>
        <taxon>Cytophagales</taxon>
        <taxon>Reichenbachiellaceae</taxon>
        <taxon>Reichenbachiella</taxon>
    </lineage>
</organism>
<comment type="caution">
    <text evidence="11">The sequence shown here is derived from an EMBL/GenBank/DDBJ whole genome shotgun (WGS) entry which is preliminary data.</text>
</comment>
<comment type="subcellular location">
    <subcellularLocation>
        <location evidence="1 8">Cell outer membrane</location>
        <topology evidence="1 8">Multi-pass membrane protein</topology>
    </subcellularLocation>
</comment>
<evidence type="ECO:0000259" key="10">
    <source>
        <dbReference type="Pfam" id="PF07715"/>
    </source>
</evidence>
<dbReference type="InterPro" id="IPR039426">
    <property type="entry name" value="TonB-dep_rcpt-like"/>
</dbReference>
<dbReference type="Pfam" id="PF07715">
    <property type="entry name" value="Plug"/>
    <property type="match status" value="1"/>
</dbReference>
<dbReference type="InterPro" id="IPR023997">
    <property type="entry name" value="TonB-dep_OMP_SusC/RagA_CS"/>
</dbReference>
<dbReference type="SUPFAM" id="SSF56935">
    <property type="entry name" value="Porins"/>
    <property type="match status" value="1"/>
</dbReference>
<keyword evidence="7 8" id="KW-0998">Cell outer membrane</keyword>
<dbReference type="SUPFAM" id="SSF49464">
    <property type="entry name" value="Carboxypeptidase regulatory domain-like"/>
    <property type="match status" value="1"/>
</dbReference>
<dbReference type="InterPro" id="IPR018247">
    <property type="entry name" value="EF_Hand_1_Ca_BS"/>
</dbReference>
<reference evidence="11 12" key="1">
    <citation type="submission" date="2022-10" db="EMBL/GenBank/DDBJ databases">
        <title>Comparative genomics and taxonomic characterization of three novel marine species of genus Reichenbachiella exhibiting antioxidant and polysaccharide degradation activities.</title>
        <authorList>
            <person name="Muhammad N."/>
            <person name="Lee Y.-J."/>
            <person name="Ko J."/>
            <person name="Kim S.-G."/>
        </authorList>
    </citation>
    <scope>NUCLEOTIDE SEQUENCE [LARGE SCALE GENOMIC DNA]</scope>
    <source>
        <strain evidence="11 12">ABR2-5</strain>
    </source>
</reference>
<keyword evidence="12" id="KW-1185">Reference proteome</keyword>
<evidence type="ECO:0000256" key="1">
    <source>
        <dbReference type="ARBA" id="ARBA00004571"/>
    </source>
</evidence>
<keyword evidence="6 8" id="KW-0472">Membrane</keyword>
<evidence type="ECO:0000256" key="7">
    <source>
        <dbReference type="ARBA" id="ARBA00023237"/>
    </source>
</evidence>
<evidence type="ECO:0000313" key="12">
    <source>
        <dbReference type="Proteomes" id="UP001300692"/>
    </source>
</evidence>
<dbReference type="NCBIfam" id="TIGR04056">
    <property type="entry name" value="OMP_RagA_SusC"/>
    <property type="match status" value="1"/>
</dbReference>
<evidence type="ECO:0000256" key="5">
    <source>
        <dbReference type="ARBA" id="ARBA00022729"/>
    </source>
</evidence>
<evidence type="ECO:0000256" key="3">
    <source>
        <dbReference type="ARBA" id="ARBA00022452"/>
    </source>
</evidence>
<dbReference type="InterPro" id="IPR036942">
    <property type="entry name" value="Beta-barrel_TonB_sf"/>
</dbReference>
<keyword evidence="3 8" id="KW-1134">Transmembrane beta strand</keyword>
<dbReference type="InterPro" id="IPR012910">
    <property type="entry name" value="Plug_dom"/>
</dbReference>
<dbReference type="InterPro" id="IPR037066">
    <property type="entry name" value="Plug_dom_sf"/>
</dbReference>
<dbReference type="Gene3D" id="2.60.40.1120">
    <property type="entry name" value="Carboxypeptidase-like, regulatory domain"/>
    <property type="match status" value="1"/>
</dbReference>
<evidence type="ECO:0000256" key="8">
    <source>
        <dbReference type="PROSITE-ProRule" id="PRU01360"/>
    </source>
</evidence>
<dbReference type="PANTHER" id="PTHR30069:SF29">
    <property type="entry name" value="HEMOGLOBIN AND HEMOGLOBIN-HAPTOGLOBIN-BINDING PROTEIN 1-RELATED"/>
    <property type="match status" value="1"/>
</dbReference>
<dbReference type="Proteomes" id="UP001300692">
    <property type="component" value="Unassembled WGS sequence"/>
</dbReference>
<dbReference type="Gene3D" id="2.170.130.10">
    <property type="entry name" value="TonB-dependent receptor, plug domain"/>
    <property type="match status" value="1"/>
</dbReference>
<proteinExistence type="inferred from homology"/>
<name>A0ABT3CU25_9BACT</name>
<keyword evidence="5 9" id="KW-0732">Signal</keyword>
<accession>A0ABT3CU25</accession>
<dbReference type="Gene3D" id="2.40.170.20">
    <property type="entry name" value="TonB-dependent receptor, beta-barrel domain"/>
    <property type="match status" value="1"/>
</dbReference>
<evidence type="ECO:0000313" key="11">
    <source>
        <dbReference type="EMBL" id="MCV9387024.1"/>
    </source>
</evidence>
<keyword evidence="4 8" id="KW-0812">Transmembrane</keyword>
<evidence type="ECO:0000256" key="4">
    <source>
        <dbReference type="ARBA" id="ARBA00022692"/>
    </source>
</evidence>
<evidence type="ECO:0000256" key="2">
    <source>
        <dbReference type="ARBA" id="ARBA00022448"/>
    </source>
</evidence>
<evidence type="ECO:0000256" key="9">
    <source>
        <dbReference type="SAM" id="SignalP"/>
    </source>
</evidence>
<dbReference type="EMBL" id="JAOYOD010000001">
    <property type="protein sequence ID" value="MCV9387024.1"/>
    <property type="molecule type" value="Genomic_DNA"/>
</dbReference>
<sequence>MKKKYLLLIFGLLSAASLLAQQRVTGKVTSSGDGDSLPGVSILQKGTSSGTVSDVDGNYSIEVPEGATLIYNFVGFKPQEVAVNGRSTIDVQLELDVTELDEVVVMGYGTTTKKDLTTSIAKVDPGQVSKAANANINDLLVGRAAGLKVTQQSAQPGGNIDLTIRGRVENPLIVVDGVQVPYSGLEPGVNFSEIDNVNRGGLAGLNPSDIESIEILKDGAASMYGIGAAGGVILITTKKGKTGERMTVNYSGNHSVQKNYDYIEPLGPREYMEHYNRYTQDLYLADPDNDMQPFGPNAPSNVPTPFTEADISAAEAAGATDWLGYMLRDGSIDNHNVSISGGTEKATYYFSGNYFRQVGTVQNSEMEKFNGRADLSFQLADWLKLSTNFIANRNNFVNTIAGWQTGGAGANGFTALQSALSYPTYLPVRDPNTGEYTQFQLRGNPLSLLDIDDETKYNSLYANFALDFTIIPEKLTAKVLYGNNFESSFRDFFIPSTTNWFDANQARASLASSTRQQQTLEAYATYTDDFADFLNVNIVGGVGQYMYDSFGYGLQATDMLDAINTTRVQAGQGTPLVNSSKNSNLKRSLFVRGTFSLWDRYILSGSYRYDGFNQFFPDNKFNAFPSASLAWKISNESFMQGLSFLDLLKVRGSVGTLGNANFNAYGAYAPDGDHVSFNGGSSNYVPYLLTRLDNPNLNWQKTVNKTVGLDFGLFDRVSGSLDLYQENVTRMLVEVNTPALSFLSTQFVNGREQLRKGIEFNIDADIVKNRDFNWNASANLSHFTHTWEKRHEEDDLFPWQGEKDPVNVIYAFETDGILQLGETAPAWQPANATTAGSPIFVDQNGDGTLDSADVKKYNILPKLSFGFGSNFRYKNFDLSLFFYGQVGANRTNFSLGWSDPRNMLNSESAGTSDMDLIWSSENPDGTLPGITYNESALGAIGNVSGVGTDVRISQANFLRARNITLGYTFTAPAVTRVVRDLRVYVDFQNPFVITKFKGVDPEVQQGNVKGAPAPYPMIRTYSIGVNANF</sequence>
<dbReference type="PROSITE" id="PS00018">
    <property type="entry name" value="EF_HAND_1"/>
    <property type="match status" value="1"/>
</dbReference>
<feature type="domain" description="TonB-dependent receptor plug" evidence="10">
    <location>
        <begin position="113"/>
        <end position="232"/>
    </location>
</feature>
<dbReference type="RefSeq" id="WP_264137851.1">
    <property type="nucleotide sequence ID" value="NZ_JAOYOD010000001.1"/>
</dbReference>